<keyword evidence="5 9" id="KW-0862">Zinc</keyword>
<feature type="binding site" evidence="9">
    <location>
        <position position="164"/>
    </location>
    <ligand>
        <name>Zn(2+)</name>
        <dbReference type="ChEBI" id="CHEBI:29105"/>
    </ligand>
</feature>
<evidence type="ECO:0000256" key="9">
    <source>
        <dbReference type="PIRSR" id="PIRSR000808-3"/>
    </source>
</evidence>
<dbReference type="RefSeq" id="WP_083713420.1">
    <property type="nucleotide sequence ID" value="NZ_CP019082.1"/>
</dbReference>
<comment type="similarity">
    <text evidence="1">Belongs to the galactose-1-phosphate uridylyltransferase type 1 family.</text>
</comment>
<dbReference type="InterPro" id="IPR005849">
    <property type="entry name" value="GalP_Utransf_N"/>
</dbReference>
<dbReference type="STRING" id="1387353.BSF38_04990"/>
<dbReference type="NCBIfam" id="TIGR00209">
    <property type="entry name" value="galT_1"/>
    <property type="match status" value="1"/>
</dbReference>
<dbReference type="GO" id="GO:0006012">
    <property type="term" value="P:galactose metabolic process"/>
    <property type="evidence" value="ECO:0007669"/>
    <property type="project" value="UniProtKB-UniRule"/>
</dbReference>
<dbReference type="Gene3D" id="3.30.428.10">
    <property type="entry name" value="HIT-like"/>
    <property type="match status" value="2"/>
</dbReference>
<evidence type="ECO:0000256" key="7">
    <source>
        <dbReference type="NCBIfam" id="TIGR00209"/>
    </source>
</evidence>
<proteinExistence type="inferred from homology"/>
<dbReference type="Proteomes" id="UP000186309">
    <property type="component" value="Chromosome"/>
</dbReference>
<dbReference type="InterPro" id="IPR036265">
    <property type="entry name" value="HIT-like_sf"/>
</dbReference>
<evidence type="ECO:0000259" key="10">
    <source>
        <dbReference type="Pfam" id="PF01087"/>
    </source>
</evidence>
<dbReference type="AlphaFoldDB" id="A0A1U7CX10"/>
<name>A0A1U7CX10_9BACT</name>
<dbReference type="SUPFAM" id="SSF54197">
    <property type="entry name" value="HIT-like"/>
    <property type="match status" value="2"/>
</dbReference>
<dbReference type="OrthoDB" id="9769064at2"/>
<keyword evidence="3 12" id="KW-0548">Nucleotidyltransferase</keyword>
<keyword evidence="6" id="KW-0119">Carbohydrate metabolism</keyword>
<evidence type="ECO:0000313" key="13">
    <source>
        <dbReference type="Proteomes" id="UP000186309"/>
    </source>
</evidence>
<organism evidence="12 13">
    <name type="scientific">Paludisphaera borealis</name>
    <dbReference type="NCBI Taxonomy" id="1387353"/>
    <lineage>
        <taxon>Bacteria</taxon>
        <taxon>Pseudomonadati</taxon>
        <taxon>Planctomycetota</taxon>
        <taxon>Planctomycetia</taxon>
        <taxon>Isosphaerales</taxon>
        <taxon>Isosphaeraceae</taxon>
        <taxon>Paludisphaera</taxon>
    </lineage>
</organism>
<dbReference type="Pfam" id="PF01087">
    <property type="entry name" value="GalP_UDP_transf"/>
    <property type="match status" value="1"/>
</dbReference>
<reference evidence="13" key="1">
    <citation type="submission" date="2016-12" db="EMBL/GenBank/DDBJ databases">
        <title>Comparative genomics of four Isosphaeraceae planctomycetes: a common pool of plasmids and glycoside hydrolase genes.</title>
        <authorList>
            <person name="Ivanova A."/>
        </authorList>
    </citation>
    <scope>NUCLEOTIDE SEQUENCE [LARGE SCALE GENOMIC DNA]</scope>
    <source>
        <strain evidence="13">PX4</strain>
    </source>
</reference>
<dbReference type="EC" id="2.7.7.12" evidence="7"/>
<evidence type="ECO:0000259" key="11">
    <source>
        <dbReference type="Pfam" id="PF02744"/>
    </source>
</evidence>
<keyword evidence="13" id="KW-1185">Reference proteome</keyword>
<dbReference type="UniPathway" id="UPA00214"/>
<accession>A0A1U7CX10</accession>
<evidence type="ECO:0000256" key="5">
    <source>
        <dbReference type="ARBA" id="ARBA00022833"/>
    </source>
</evidence>
<keyword evidence="4 9" id="KW-0479">Metal-binding</keyword>
<evidence type="ECO:0000256" key="6">
    <source>
        <dbReference type="ARBA" id="ARBA00023277"/>
    </source>
</evidence>
<dbReference type="EMBL" id="CP019082">
    <property type="protein sequence ID" value="APW63423.1"/>
    <property type="molecule type" value="Genomic_DNA"/>
</dbReference>
<feature type="domain" description="Galactose-1-phosphate uridyl transferase N-terminal" evidence="10">
    <location>
        <begin position="3"/>
        <end position="176"/>
    </location>
</feature>
<evidence type="ECO:0000256" key="3">
    <source>
        <dbReference type="ARBA" id="ARBA00022695"/>
    </source>
</evidence>
<evidence type="ECO:0000313" key="12">
    <source>
        <dbReference type="EMBL" id="APW63423.1"/>
    </source>
</evidence>
<dbReference type="GO" id="GO:0008108">
    <property type="term" value="F:UDP-glucose:hexose-1-phosphate uridylyltransferase activity"/>
    <property type="evidence" value="ECO:0007669"/>
    <property type="project" value="UniProtKB-UniRule"/>
</dbReference>
<feature type="active site" description="Tele-UMP-histidine intermediate" evidence="8">
    <location>
        <position position="166"/>
    </location>
</feature>
<dbReference type="GO" id="GO:0008270">
    <property type="term" value="F:zinc ion binding"/>
    <property type="evidence" value="ECO:0007669"/>
    <property type="project" value="InterPro"/>
</dbReference>
<dbReference type="InterPro" id="IPR053177">
    <property type="entry name" value="ADP-glucose_phosphorylase"/>
</dbReference>
<evidence type="ECO:0000256" key="8">
    <source>
        <dbReference type="PIRSR" id="PIRSR000808-1"/>
    </source>
</evidence>
<dbReference type="InterPro" id="IPR001937">
    <property type="entry name" value="GalP_UDPtransf1"/>
</dbReference>
<feature type="domain" description="Galactose-1-phosphate uridyl transferase C-terminal" evidence="11">
    <location>
        <begin position="189"/>
        <end position="298"/>
    </location>
</feature>
<dbReference type="PANTHER" id="PTHR42763">
    <property type="entry name" value="ADP-GLUCOSE PHOSPHORYLASE"/>
    <property type="match status" value="1"/>
</dbReference>
<dbReference type="KEGG" id="pbor:BSF38_04990"/>
<dbReference type="InterPro" id="IPR005850">
    <property type="entry name" value="GalP_Utransf_C"/>
</dbReference>
<dbReference type="PANTHER" id="PTHR42763:SF1">
    <property type="entry name" value="UDP-GLUCOSE--HEXOSE-1-PHOSPHATE URIDYLYLTRANSFERASE"/>
    <property type="match status" value="1"/>
</dbReference>
<feature type="binding site" evidence="9">
    <location>
        <position position="113"/>
    </location>
    <ligand>
        <name>Zn(2+)</name>
        <dbReference type="ChEBI" id="CHEBI:29105"/>
    </ligand>
</feature>
<feature type="binding site" evidence="9">
    <location>
        <position position="40"/>
    </location>
    <ligand>
        <name>Zn(2+)</name>
        <dbReference type="ChEBI" id="CHEBI:29105"/>
    </ligand>
</feature>
<keyword evidence="2 12" id="KW-0808">Transferase</keyword>
<feature type="binding site" evidence="9">
    <location>
        <position position="43"/>
    </location>
    <ligand>
        <name>Zn(2+)</name>
        <dbReference type="ChEBI" id="CHEBI:29105"/>
    </ligand>
</feature>
<evidence type="ECO:0000256" key="1">
    <source>
        <dbReference type="ARBA" id="ARBA00010951"/>
    </source>
</evidence>
<dbReference type="PIRSF" id="PIRSF000808">
    <property type="entry name" value="GalT"/>
    <property type="match status" value="1"/>
</dbReference>
<sequence length="359" mass="40771">MPELRKDPVVGRWVIIAHERAKRPHDFKSEAPPRQESQVCPFCEGNEHMTPPEILAYRDYGARPNGPGWRIRVVPNRFPALKIEGDLNKRGDGIYDMMAGVGAHEVIIESPRHHVSVSSLAEENLREVLWVYRDRLVDLKKDKRLVHGMLFKNVGEGGGASLEHTHSQLIVTPIVPISVWEEMTGALEFFNYRGRCIYCDMVQQELSAEKRIVLDSPHFTAFCPYASRFPFETWIVPKTHASHFENIPKPGVDDLGQVLHQVLGKLELALDSPSYNYIIHTAPFDHSELPHYHWHIEVIPRLTKVAGFEWGSGFYINPVPPEDAAAFLREVEVVPSYAHTALRERAPGSRLQPHASKVP</sequence>
<evidence type="ECO:0000256" key="2">
    <source>
        <dbReference type="ARBA" id="ARBA00022679"/>
    </source>
</evidence>
<dbReference type="Pfam" id="PF02744">
    <property type="entry name" value="GalP_UDP_tr_C"/>
    <property type="match status" value="1"/>
</dbReference>
<comment type="cofactor">
    <cofactor evidence="9">
        <name>Zn(2+)</name>
        <dbReference type="ChEBI" id="CHEBI:29105"/>
    </cofactor>
    <text evidence="9">Binds 1 zinc ion per subunit.</text>
</comment>
<gene>
    <name evidence="12" type="primary">galT_2</name>
    <name evidence="12" type="ORF">BSF38_04990</name>
</gene>
<evidence type="ECO:0000256" key="4">
    <source>
        <dbReference type="ARBA" id="ARBA00022723"/>
    </source>
</evidence>
<protein>
    <recommendedName>
        <fullName evidence="7">Galactose-1-phosphate uridylyltransferase</fullName>
        <ecNumber evidence="7">2.7.7.12</ecNumber>
    </recommendedName>
</protein>